<dbReference type="STRING" id="1052260.SAMN05660199_03928"/>
<evidence type="ECO:0000313" key="4">
    <source>
        <dbReference type="Proteomes" id="UP000199088"/>
    </source>
</evidence>
<keyword evidence="2" id="KW-1133">Transmembrane helix</keyword>
<keyword evidence="2" id="KW-0472">Membrane</keyword>
<evidence type="ECO:0008006" key="5">
    <source>
        <dbReference type="Google" id="ProtNLM"/>
    </source>
</evidence>
<dbReference type="Pfam" id="PF12277">
    <property type="entry name" value="DUF3618"/>
    <property type="match status" value="1"/>
</dbReference>
<dbReference type="RefSeq" id="WP_091248681.1">
    <property type="nucleotide sequence ID" value="NZ_FNIR01000014.1"/>
</dbReference>
<sequence length="99" mass="10372">MSESTTRPEGAHGPGAPDVSGPTEPDAIRADIEATRDQLAATVDELSHRLDVGSRAKESAAQAKDTAVETYRENPPVVIAAGVALVAGIVALVVWRTRR</sequence>
<dbReference type="Proteomes" id="UP000199088">
    <property type="component" value="Unassembled WGS sequence"/>
</dbReference>
<keyword evidence="4" id="KW-1185">Reference proteome</keyword>
<organism evidence="3 4">
    <name type="scientific">Klenkia soli</name>
    <dbReference type="NCBI Taxonomy" id="1052260"/>
    <lineage>
        <taxon>Bacteria</taxon>
        <taxon>Bacillati</taxon>
        <taxon>Actinomycetota</taxon>
        <taxon>Actinomycetes</taxon>
        <taxon>Geodermatophilales</taxon>
        <taxon>Geodermatophilaceae</taxon>
        <taxon>Klenkia</taxon>
    </lineage>
</organism>
<dbReference type="AlphaFoldDB" id="A0A1H0SUY1"/>
<dbReference type="EMBL" id="FNIR01000014">
    <property type="protein sequence ID" value="SDP45511.1"/>
    <property type="molecule type" value="Genomic_DNA"/>
</dbReference>
<feature type="transmembrane region" description="Helical" evidence="2">
    <location>
        <begin position="77"/>
        <end position="95"/>
    </location>
</feature>
<name>A0A1H0SUY1_9ACTN</name>
<reference evidence="4" key="1">
    <citation type="submission" date="2016-10" db="EMBL/GenBank/DDBJ databases">
        <authorList>
            <person name="Varghese N."/>
            <person name="Submissions S."/>
        </authorList>
    </citation>
    <scope>NUCLEOTIDE SEQUENCE [LARGE SCALE GENOMIC DNA]</scope>
    <source>
        <strain evidence="4">DSM 45843</strain>
    </source>
</reference>
<accession>A0A1H0SUY1</accession>
<evidence type="ECO:0000256" key="1">
    <source>
        <dbReference type="SAM" id="MobiDB-lite"/>
    </source>
</evidence>
<keyword evidence="2" id="KW-0812">Transmembrane</keyword>
<feature type="region of interest" description="Disordered" evidence="1">
    <location>
        <begin position="1"/>
        <end position="32"/>
    </location>
</feature>
<evidence type="ECO:0000256" key="2">
    <source>
        <dbReference type="SAM" id="Phobius"/>
    </source>
</evidence>
<proteinExistence type="predicted"/>
<evidence type="ECO:0000313" key="3">
    <source>
        <dbReference type="EMBL" id="SDP45511.1"/>
    </source>
</evidence>
<gene>
    <name evidence="3" type="ORF">SAMN05660199_03928</name>
</gene>
<dbReference type="OrthoDB" id="4562250at2"/>
<dbReference type="InterPro" id="IPR022062">
    <property type="entry name" value="DUF3618"/>
</dbReference>
<protein>
    <recommendedName>
        <fullName evidence="5">DUF3618 domain-containing protein</fullName>
    </recommendedName>
</protein>